<evidence type="ECO:0000313" key="2">
    <source>
        <dbReference type="WBParaSite" id="ALUE_0001470401-mRNA-1"/>
    </source>
</evidence>
<dbReference type="WBParaSite" id="ALUE_0001470401-mRNA-1">
    <property type="protein sequence ID" value="ALUE_0001470401-mRNA-1"/>
    <property type="gene ID" value="ALUE_0001470401"/>
</dbReference>
<evidence type="ECO:0000313" key="1">
    <source>
        <dbReference type="Proteomes" id="UP000036681"/>
    </source>
</evidence>
<sequence length="91" mass="10755">MVHFANCSYNFLNEDDLRVHNDAIKLSPLVNKSFVCSKFLNSSTIPSLNHKVKPSINSRPLLYDDEKKLICNTWSTYYRLKMENDQLFRRK</sequence>
<proteinExistence type="predicted"/>
<accession>A0A0M3IAR4</accession>
<organism evidence="1 2">
    <name type="scientific">Ascaris lumbricoides</name>
    <name type="common">Giant roundworm</name>
    <dbReference type="NCBI Taxonomy" id="6252"/>
    <lineage>
        <taxon>Eukaryota</taxon>
        <taxon>Metazoa</taxon>
        <taxon>Ecdysozoa</taxon>
        <taxon>Nematoda</taxon>
        <taxon>Chromadorea</taxon>
        <taxon>Rhabditida</taxon>
        <taxon>Spirurina</taxon>
        <taxon>Ascaridomorpha</taxon>
        <taxon>Ascaridoidea</taxon>
        <taxon>Ascarididae</taxon>
        <taxon>Ascaris</taxon>
    </lineage>
</organism>
<keyword evidence="1" id="KW-1185">Reference proteome</keyword>
<dbReference type="AlphaFoldDB" id="A0A0M3IAR4"/>
<reference evidence="2" key="1">
    <citation type="submission" date="2017-02" db="UniProtKB">
        <authorList>
            <consortium name="WormBaseParasite"/>
        </authorList>
    </citation>
    <scope>IDENTIFICATION</scope>
</reference>
<dbReference type="Proteomes" id="UP000036681">
    <property type="component" value="Unplaced"/>
</dbReference>
<name>A0A0M3IAR4_ASCLU</name>
<protein>
    <submittedName>
        <fullName evidence="2">Uncharacterized protein</fullName>
    </submittedName>
</protein>